<sequence>MQRARGTDPSTPHAPSSEGMSTVETDLRPLIVEPAPEPDVTLALNLRIISSAPIWNVNEISHRFPTVTLNQVSLAHPIRSRRLQPDSEYVRVSGGAVSPEPSYRRSFGSLRTTPSLTLSSCVEHSDAVAENTQAPVKRDIVVVGSATGTSTYVAE</sequence>
<feature type="region of interest" description="Disordered" evidence="1">
    <location>
        <begin position="1"/>
        <end position="22"/>
    </location>
</feature>
<evidence type="ECO:0000313" key="3">
    <source>
        <dbReference type="Proteomes" id="UP000305067"/>
    </source>
</evidence>
<keyword evidence="3" id="KW-1185">Reference proteome</keyword>
<accession>A0A5C3QK88</accession>
<dbReference type="EMBL" id="ML178824">
    <property type="protein sequence ID" value="TFL01778.1"/>
    <property type="molecule type" value="Genomic_DNA"/>
</dbReference>
<organism evidence="2 3">
    <name type="scientific">Pterulicium gracile</name>
    <dbReference type="NCBI Taxonomy" id="1884261"/>
    <lineage>
        <taxon>Eukaryota</taxon>
        <taxon>Fungi</taxon>
        <taxon>Dikarya</taxon>
        <taxon>Basidiomycota</taxon>
        <taxon>Agaricomycotina</taxon>
        <taxon>Agaricomycetes</taxon>
        <taxon>Agaricomycetidae</taxon>
        <taxon>Agaricales</taxon>
        <taxon>Pleurotineae</taxon>
        <taxon>Pterulaceae</taxon>
        <taxon>Pterulicium</taxon>
    </lineage>
</organism>
<feature type="compositionally biased region" description="Polar residues" evidence="1">
    <location>
        <begin position="8"/>
        <end position="22"/>
    </location>
</feature>
<evidence type="ECO:0000313" key="2">
    <source>
        <dbReference type="EMBL" id="TFL01778.1"/>
    </source>
</evidence>
<dbReference type="AlphaFoldDB" id="A0A5C3QK88"/>
<protein>
    <submittedName>
        <fullName evidence="2">Uncharacterized protein</fullName>
    </submittedName>
</protein>
<proteinExistence type="predicted"/>
<reference evidence="2 3" key="1">
    <citation type="journal article" date="2019" name="Nat. Ecol. Evol.">
        <title>Megaphylogeny resolves global patterns of mushroom evolution.</title>
        <authorList>
            <person name="Varga T."/>
            <person name="Krizsan K."/>
            <person name="Foldi C."/>
            <person name="Dima B."/>
            <person name="Sanchez-Garcia M."/>
            <person name="Sanchez-Ramirez S."/>
            <person name="Szollosi G.J."/>
            <person name="Szarkandi J.G."/>
            <person name="Papp V."/>
            <person name="Albert L."/>
            <person name="Andreopoulos W."/>
            <person name="Angelini C."/>
            <person name="Antonin V."/>
            <person name="Barry K.W."/>
            <person name="Bougher N.L."/>
            <person name="Buchanan P."/>
            <person name="Buyck B."/>
            <person name="Bense V."/>
            <person name="Catcheside P."/>
            <person name="Chovatia M."/>
            <person name="Cooper J."/>
            <person name="Damon W."/>
            <person name="Desjardin D."/>
            <person name="Finy P."/>
            <person name="Geml J."/>
            <person name="Haridas S."/>
            <person name="Hughes K."/>
            <person name="Justo A."/>
            <person name="Karasinski D."/>
            <person name="Kautmanova I."/>
            <person name="Kiss B."/>
            <person name="Kocsube S."/>
            <person name="Kotiranta H."/>
            <person name="LaButti K.M."/>
            <person name="Lechner B.E."/>
            <person name="Liimatainen K."/>
            <person name="Lipzen A."/>
            <person name="Lukacs Z."/>
            <person name="Mihaltcheva S."/>
            <person name="Morgado L.N."/>
            <person name="Niskanen T."/>
            <person name="Noordeloos M.E."/>
            <person name="Ohm R.A."/>
            <person name="Ortiz-Santana B."/>
            <person name="Ovrebo C."/>
            <person name="Racz N."/>
            <person name="Riley R."/>
            <person name="Savchenko A."/>
            <person name="Shiryaev A."/>
            <person name="Soop K."/>
            <person name="Spirin V."/>
            <person name="Szebenyi C."/>
            <person name="Tomsovsky M."/>
            <person name="Tulloss R.E."/>
            <person name="Uehling J."/>
            <person name="Grigoriev I.V."/>
            <person name="Vagvolgyi C."/>
            <person name="Papp T."/>
            <person name="Martin F.M."/>
            <person name="Miettinen O."/>
            <person name="Hibbett D.S."/>
            <person name="Nagy L.G."/>
        </authorList>
    </citation>
    <scope>NUCLEOTIDE SEQUENCE [LARGE SCALE GENOMIC DNA]</scope>
    <source>
        <strain evidence="2 3">CBS 309.79</strain>
    </source>
</reference>
<dbReference type="Proteomes" id="UP000305067">
    <property type="component" value="Unassembled WGS sequence"/>
</dbReference>
<evidence type="ECO:0000256" key="1">
    <source>
        <dbReference type="SAM" id="MobiDB-lite"/>
    </source>
</evidence>
<name>A0A5C3QK88_9AGAR</name>
<gene>
    <name evidence="2" type="ORF">BDV98DRAFT_567524</name>
</gene>